<accession>A0A7J6BBV9</accession>
<evidence type="ECO:0000256" key="7">
    <source>
        <dbReference type="ARBA" id="ARBA00031943"/>
    </source>
</evidence>
<evidence type="ECO:0000259" key="10">
    <source>
        <dbReference type="PROSITE" id="PS50103"/>
    </source>
</evidence>
<evidence type="ECO:0000313" key="12">
    <source>
        <dbReference type="Proteomes" id="UP000593565"/>
    </source>
</evidence>
<dbReference type="PROSITE" id="PS50103">
    <property type="entry name" value="ZF_C3H1"/>
    <property type="match status" value="1"/>
</dbReference>
<keyword evidence="4" id="KW-0963">Cytoplasm</keyword>
<evidence type="ECO:0000256" key="3">
    <source>
        <dbReference type="ARBA" id="ARBA00016464"/>
    </source>
</evidence>
<dbReference type="GO" id="GO:0008270">
    <property type="term" value="F:zinc ion binding"/>
    <property type="evidence" value="ECO:0007669"/>
    <property type="project" value="UniProtKB-KW"/>
</dbReference>
<feature type="region of interest" description="Disordered" evidence="9">
    <location>
        <begin position="608"/>
        <end position="664"/>
    </location>
</feature>
<keyword evidence="6" id="KW-0744">Spermatogenesis</keyword>
<dbReference type="InterPro" id="IPR000571">
    <property type="entry name" value="Znf_CCCH"/>
</dbReference>
<keyword evidence="8" id="KW-0479">Metal-binding</keyword>
<proteinExistence type="predicted"/>
<dbReference type="GO" id="GO:0048137">
    <property type="term" value="P:spermatocyte division"/>
    <property type="evidence" value="ECO:0007669"/>
    <property type="project" value="TreeGrafter"/>
</dbReference>
<organism evidence="11 12">
    <name type="scientific">Ameiurus melas</name>
    <name type="common">Black bullhead</name>
    <name type="synonym">Silurus melas</name>
    <dbReference type="NCBI Taxonomy" id="219545"/>
    <lineage>
        <taxon>Eukaryota</taxon>
        <taxon>Metazoa</taxon>
        <taxon>Chordata</taxon>
        <taxon>Craniata</taxon>
        <taxon>Vertebrata</taxon>
        <taxon>Euteleostomi</taxon>
        <taxon>Actinopterygii</taxon>
        <taxon>Neopterygii</taxon>
        <taxon>Teleostei</taxon>
        <taxon>Ostariophysi</taxon>
        <taxon>Siluriformes</taxon>
        <taxon>Ictaluridae</taxon>
        <taxon>Ameiurus</taxon>
    </lineage>
</organism>
<dbReference type="InterPro" id="IPR038952">
    <property type="entry name" value="TOPAZ1"/>
</dbReference>
<comment type="subcellular location">
    <subcellularLocation>
        <location evidence="2">Cytoplasm</location>
        <location evidence="2">Cytosol</location>
    </subcellularLocation>
</comment>
<comment type="function">
    <text evidence="1">Important for normal spermatogenesis and male fertility. Specifically required for progression to the post-meiotic stages of spermatocyte development. Seems to be necessary for normal expression levels of a number of testis-expressed gene transcripts, although its role in this process is unclear.</text>
</comment>
<feature type="region of interest" description="Disordered" evidence="9">
    <location>
        <begin position="822"/>
        <end position="841"/>
    </location>
</feature>
<name>A0A7J6BBV9_AMEME</name>
<evidence type="ECO:0000256" key="9">
    <source>
        <dbReference type="SAM" id="MobiDB-lite"/>
    </source>
</evidence>
<feature type="region of interest" description="Disordered" evidence="9">
    <location>
        <begin position="172"/>
        <end position="191"/>
    </location>
</feature>
<sequence length="1691" mass="187690">MQPSNGGSRIKLNRSAFMLEQDSVPKRRRRLSRSSWSECTNPTGSKESTARAGSAPRKPSRAALGPQDAHHHKSSHVTGYDQGVPASHTAVRPSEETLEPSRASCMLKDCRNNQSSATRRKQVRCHLHLALHFCGSQTTATDAEQSVSCTVSHFVNGDVRVQSSSGDAIEPHAGSAGMSEANQGVSKSGVKTDKLQLGAPEKKDGRDALLRPNFNRKAGLRKHFGSISRLGSGRRVKRSVKNACCALCGDVKYTPPARKKLAHAYTASSRHPSWPGRLEQPIVHPVAKMTTRLIIWFRRHLKVKLCDIAHVFDVTSRDFSCILPAVMLQKWKHKRVKCFTKEFRSLMRLDPQGNGKCRKWIGSQSWEVCTPTNSCASLSSGNQVLGFSVGEQILDVAEDIEGWSESSDKQVLRMPDCETMRLFSIEGTACVPLKHGEVQHCVETAGYMAEGSRVSSEVQEVKAAPVHRVPPLLLRRVHACNGFASSQRFQHVDLADNFTVSATDTNHNSLVENGLNDSSEVDVNSPDCFSCQRTTAYMVWPRLSCARTYRSWPFPRHGPPCEMKSSIRTGPRWIATTEASDGKKNVINNIHTGFSTSSECTVGKNMKESLTGFEPHNGSVQNSQGQVQSTAQREMVQAPPTLEETSKDQSECQKNPRKASVNSEGEHFKHSCIVFQQDPPSLGSVHEIGSQTSPEVMNSEMVNVISAGSSSAVDTKSVDLGDYSMNRAQSSMLSKCSEDNENGTEATTFHLPDPLPDLQRSASQTLSCIVHSREEPLTHTMMVHSSVETKNTSSVMLHHKEEQKSGTDIENRRHCSLNILHTKTADQNTSSPTSTGDSSWDTPFKTMLSGCSFSSSEEDISSLSPAKRPEEGDAECLLLQDKMYKIGKANRSPLPAPKGSVVTGTDMDVVRAYEDDAIVLDVIQDDPDLFGDISGTAGNLASNANPTAVQRGKNMCMQTDQTTLARQPNRIVWGLKSERKNVQTAGDAHEENLDGFCRGDVDELAKGSKSQLTFGRKWAPVNPIVKPEQILLDSNNNLDMKESTDMNVSTVNTGSTWLVDDARNNVHTTAGKDINVVRPSSQYCWYYFDERYSCVRNNVCWFLHVPKDNDEKFCMDIIQKFCRVGSPPIVKRAVEIFVAYYGTNSPGACFSQNIVNQLLSSLLSLALLWDLPSVINTLLTHKRMPPVEFVMALYEHVRERGILNFVPELLHLTSKITEVGCVFTVEQCEMMQLHLESLHLPRHQMDIFCAVKCRALATNPHTAELSELAQAVVQVELCKQQEDWPALARVFCTVCCGRHSAGELSRFCCCVTMALLKEPKDKLTLPYEIFAESVCQEVPSDEMVKSFLGRIGVSLMFSYHRTQDWTKGLKLLCVMSRLQVEFTMLKGLFSSENGTSRCQLVTIATEFFINSGSIEGALNMLKANEWFVSSSTWPCEQADVQNRRRVLTLLAEKTSYRDTLEVLINLPGLRQPVDGVQMSEYNTMFNAHLRRCVMNQVLPVAADTLEFMLTQGIPPETSELQHLIHKLGKQNSWSRARTLFKRAHSAGYYSEVVCEKDCLSLPCCLSEIEMTLAFEMFIACICTGLHNSSNASQPLLITLKRRTGNEVAMESLYLAAGCRLLSAALIPNPKLSIRYTAVNQEQEQLFKLDRGSAAKWLSHNRWAQGMWPSSHTHSHKPKLPFNNCDPDGVNI</sequence>
<keyword evidence="5" id="KW-0221">Differentiation</keyword>
<feature type="domain" description="C3H1-type" evidence="10">
    <location>
        <begin position="1078"/>
        <end position="1107"/>
    </location>
</feature>
<evidence type="ECO:0000256" key="5">
    <source>
        <dbReference type="ARBA" id="ARBA00022782"/>
    </source>
</evidence>
<dbReference type="EMBL" id="JAAGNN010000002">
    <property type="protein sequence ID" value="KAF4092486.1"/>
    <property type="molecule type" value="Genomic_DNA"/>
</dbReference>
<feature type="compositionally biased region" description="Polar residues" evidence="9">
    <location>
        <begin position="38"/>
        <end position="47"/>
    </location>
</feature>
<evidence type="ECO:0000256" key="2">
    <source>
        <dbReference type="ARBA" id="ARBA00004514"/>
    </source>
</evidence>
<evidence type="ECO:0000256" key="6">
    <source>
        <dbReference type="ARBA" id="ARBA00022871"/>
    </source>
</evidence>
<dbReference type="PANTHER" id="PTHR35671">
    <property type="entry name" value="PROTEIN TOPAZ1"/>
    <property type="match status" value="1"/>
</dbReference>
<feature type="zinc finger region" description="C3H1-type" evidence="8">
    <location>
        <begin position="1078"/>
        <end position="1107"/>
    </location>
</feature>
<dbReference type="Pfam" id="PF14669">
    <property type="entry name" value="Asp_Glu_race_2"/>
    <property type="match status" value="1"/>
</dbReference>
<evidence type="ECO:0000313" key="11">
    <source>
        <dbReference type="EMBL" id="KAF4092486.1"/>
    </source>
</evidence>
<keyword evidence="8" id="KW-0863">Zinc-finger</keyword>
<protein>
    <recommendedName>
        <fullName evidence="3">Protein TOPAZ1</fullName>
    </recommendedName>
    <alternativeName>
        <fullName evidence="7">Testis- and ovary-specific PAZ domain-containing protein 1</fullName>
    </alternativeName>
</protein>
<comment type="caution">
    <text evidence="11">The sequence shown here is derived from an EMBL/GenBank/DDBJ whole genome shotgun (WGS) entry which is preliminary data.</text>
</comment>
<feature type="compositionally biased region" description="Low complexity" evidence="9">
    <location>
        <begin position="617"/>
        <end position="629"/>
    </location>
</feature>
<keyword evidence="8" id="KW-0862">Zinc</keyword>
<feature type="region of interest" description="Disordered" evidence="9">
    <location>
        <begin position="1"/>
        <end position="102"/>
    </location>
</feature>
<reference evidence="11 12" key="1">
    <citation type="submission" date="2020-02" db="EMBL/GenBank/DDBJ databases">
        <title>A chromosome-scale genome assembly of the black bullhead catfish (Ameiurus melas).</title>
        <authorList>
            <person name="Wen M."/>
            <person name="Zham M."/>
            <person name="Cabau C."/>
            <person name="Klopp C."/>
            <person name="Donnadieu C."/>
            <person name="Roques C."/>
            <person name="Bouchez O."/>
            <person name="Lampietro C."/>
            <person name="Jouanno E."/>
            <person name="Herpin A."/>
            <person name="Louis A."/>
            <person name="Berthelot C."/>
            <person name="Parey E."/>
            <person name="Roest-Crollius H."/>
            <person name="Braasch I."/>
            <person name="Postlethwait J."/>
            <person name="Robinson-Rechavi M."/>
            <person name="Echchiki A."/>
            <person name="Begum T."/>
            <person name="Montfort J."/>
            <person name="Schartl M."/>
            <person name="Bobe J."/>
            <person name="Guiguen Y."/>
        </authorList>
    </citation>
    <scope>NUCLEOTIDE SEQUENCE [LARGE SCALE GENOMIC DNA]</scope>
    <source>
        <strain evidence="11">M_S1</strain>
        <tissue evidence="11">Blood</tissue>
    </source>
</reference>
<dbReference type="PANTHER" id="PTHR35671:SF1">
    <property type="entry name" value="PROTEIN TOPAZ1"/>
    <property type="match status" value="1"/>
</dbReference>
<gene>
    <name evidence="11" type="ORF">AMELA_G00021510</name>
</gene>
<evidence type="ECO:0000256" key="1">
    <source>
        <dbReference type="ARBA" id="ARBA00002132"/>
    </source>
</evidence>
<dbReference type="GO" id="GO:0005829">
    <property type="term" value="C:cytosol"/>
    <property type="evidence" value="ECO:0007669"/>
    <property type="project" value="UniProtKB-SubCell"/>
</dbReference>
<keyword evidence="12" id="KW-1185">Reference proteome</keyword>
<dbReference type="GO" id="GO:0030154">
    <property type="term" value="P:cell differentiation"/>
    <property type="evidence" value="ECO:0007669"/>
    <property type="project" value="UniProtKB-KW"/>
</dbReference>
<evidence type="ECO:0000256" key="8">
    <source>
        <dbReference type="PROSITE-ProRule" id="PRU00723"/>
    </source>
</evidence>
<dbReference type="InterPro" id="IPR029435">
    <property type="entry name" value="TOPAZ1_dom"/>
</dbReference>
<evidence type="ECO:0000256" key="4">
    <source>
        <dbReference type="ARBA" id="ARBA00022490"/>
    </source>
</evidence>
<dbReference type="Proteomes" id="UP000593565">
    <property type="component" value="Unassembled WGS sequence"/>
</dbReference>